<proteinExistence type="predicted"/>
<reference evidence="3" key="1">
    <citation type="journal article" date="2019" name="Int. J. Syst. Evol. Microbiol.">
        <title>The Global Catalogue of Microorganisms (GCM) 10K type strain sequencing project: providing services to taxonomists for standard genome sequencing and annotation.</title>
        <authorList>
            <consortium name="The Broad Institute Genomics Platform"/>
            <consortium name="The Broad Institute Genome Sequencing Center for Infectious Disease"/>
            <person name="Wu L."/>
            <person name="Ma J."/>
        </authorList>
    </citation>
    <scope>NUCLEOTIDE SEQUENCE [LARGE SCALE GENOMIC DNA]</scope>
    <source>
        <strain evidence="3">CAIM 431</strain>
    </source>
</reference>
<evidence type="ECO:0000313" key="3">
    <source>
        <dbReference type="Proteomes" id="UP001597326"/>
    </source>
</evidence>
<dbReference type="InterPro" id="IPR000182">
    <property type="entry name" value="GNAT_dom"/>
</dbReference>
<feature type="domain" description="N-acetyltransferase" evidence="1">
    <location>
        <begin position="7"/>
        <end position="171"/>
    </location>
</feature>
<accession>A0ABW4RSD7</accession>
<comment type="caution">
    <text evidence="2">The sequence shown here is derived from an EMBL/GenBank/DDBJ whole genome shotgun (WGS) entry which is preliminary data.</text>
</comment>
<dbReference type="PROSITE" id="PS51186">
    <property type="entry name" value="GNAT"/>
    <property type="match status" value="1"/>
</dbReference>
<keyword evidence="2" id="KW-0012">Acyltransferase</keyword>
<dbReference type="InterPro" id="IPR016181">
    <property type="entry name" value="Acyl_CoA_acyltransferase"/>
</dbReference>
<protein>
    <submittedName>
        <fullName evidence="2">GNAT family N-acetyltransferase</fullName>
        <ecNumber evidence="2">2.3.-.-</ecNumber>
    </submittedName>
</protein>
<organism evidence="2 3">
    <name type="scientific">Luteococcus peritonei</name>
    <dbReference type="NCBI Taxonomy" id="88874"/>
    <lineage>
        <taxon>Bacteria</taxon>
        <taxon>Bacillati</taxon>
        <taxon>Actinomycetota</taxon>
        <taxon>Actinomycetes</taxon>
        <taxon>Propionibacteriales</taxon>
        <taxon>Propionibacteriaceae</taxon>
        <taxon>Luteococcus</taxon>
    </lineage>
</organism>
<sequence length="171" mass="19547">MAERTPYLIKRAEHPAELEGAVRAQAQAWRETYAGLVHQEHIEQRNHEGAIARRTMDWALSSQEGTWFWILMDSRDQRVVGVASACPAREADAPEILELAMLYLTDEVKGTGAAERLMEMAIGDMDCYLWVLAGNERAIAFYRKHGFEPDGGRRMREDLGVEELRMVRRQS</sequence>
<dbReference type="EC" id="2.3.-.-" evidence="2"/>
<dbReference type="EMBL" id="JBHUFZ010000005">
    <property type="protein sequence ID" value="MFD1888950.1"/>
    <property type="molecule type" value="Genomic_DNA"/>
</dbReference>
<name>A0ABW4RSD7_9ACTN</name>
<evidence type="ECO:0000313" key="2">
    <source>
        <dbReference type="EMBL" id="MFD1888950.1"/>
    </source>
</evidence>
<evidence type="ECO:0000259" key="1">
    <source>
        <dbReference type="PROSITE" id="PS51186"/>
    </source>
</evidence>
<dbReference type="GO" id="GO:0016746">
    <property type="term" value="F:acyltransferase activity"/>
    <property type="evidence" value="ECO:0007669"/>
    <property type="project" value="UniProtKB-KW"/>
</dbReference>
<dbReference type="Proteomes" id="UP001597326">
    <property type="component" value="Unassembled WGS sequence"/>
</dbReference>
<keyword evidence="3" id="KW-1185">Reference proteome</keyword>
<keyword evidence="2" id="KW-0808">Transferase</keyword>
<dbReference type="Pfam" id="PF00583">
    <property type="entry name" value="Acetyltransf_1"/>
    <property type="match status" value="1"/>
</dbReference>
<dbReference type="RefSeq" id="WP_343875034.1">
    <property type="nucleotide sequence ID" value="NZ_BAAAIX010000028.1"/>
</dbReference>
<dbReference type="SUPFAM" id="SSF55729">
    <property type="entry name" value="Acyl-CoA N-acyltransferases (Nat)"/>
    <property type="match status" value="1"/>
</dbReference>
<gene>
    <name evidence="2" type="ORF">ACFSCS_01965</name>
</gene>
<dbReference type="Gene3D" id="3.40.630.30">
    <property type="match status" value="1"/>
</dbReference>